<organism evidence="1 2">
    <name type="scientific">Prunus yedoensis var. nudiflora</name>
    <dbReference type="NCBI Taxonomy" id="2094558"/>
    <lineage>
        <taxon>Eukaryota</taxon>
        <taxon>Viridiplantae</taxon>
        <taxon>Streptophyta</taxon>
        <taxon>Embryophyta</taxon>
        <taxon>Tracheophyta</taxon>
        <taxon>Spermatophyta</taxon>
        <taxon>Magnoliopsida</taxon>
        <taxon>eudicotyledons</taxon>
        <taxon>Gunneridae</taxon>
        <taxon>Pentapetalae</taxon>
        <taxon>rosids</taxon>
        <taxon>fabids</taxon>
        <taxon>Rosales</taxon>
        <taxon>Rosaceae</taxon>
        <taxon>Amygdaloideae</taxon>
        <taxon>Amygdaleae</taxon>
        <taxon>Prunus</taxon>
    </lineage>
</organism>
<name>A0A314ZPM4_PRUYE</name>
<dbReference type="EMBL" id="PJQY01000003">
    <property type="protein sequence ID" value="PQQ21935.1"/>
    <property type="molecule type" value="Genomic_DNA"/>
</dbReference>
<accession>A0A314ZPM4</accession>
<sequence>MPRPTLAASASAQPSISTTFAMPSMPRTLLSHHYQQQPFNFCNYVNGGSPTANASGTGFHRERRFCTPATGSAMLTDHGLLQDIVPSHMLKQE</sequence>
<evidence type="ECO:0000313" key="1">
    <source>
        <dbReference type="EMBL" id="PQQ21935.1"/>
    </source>
</evidence>
<dbReference type="OrthoDB" id="1927637at2759"/>
<comment type="caution">
    <text evidence="1">The sequence shown here is derived from an EMBL/GenBank/DDBJ whole genome shotgun (WGS) entry which is preliminary data.</text>
</comment>
<keyword evidence="2" id="KW-1185">Reference proteome</keyword>
<dbReference type="AlphaFoldDB" id="A0A314ZPM4"/>
<dbReference type="Proteomes" id="UP000250321">
    <property type="component" value="Unassembled WGS sequence"/>
</dbReference>
<gene>
    <name evidence="1" type="ORF">Pyn_38353</name>
</gene>
<protein>
    <submittedName>
        <fullName evidence="1">Uncharacterized protein</fullName>
    </submittedName>
</protein>
<dbReference type="STRING" id="2094558.A0A314ZPM4"/>
<reference evidence="1 2" key="1">
    <citation type="submission" date="2018-02" db="EMBL/GenBank/DDBJ databases">
        <title>Draft genome of wild Prunus yedoensis var. nudiflora.</title>
        <authorList>
            <person name="Baek S."/>
            <person name="Kim J.-H."/>
            <person name="Choi K."/>
            <person name="Kim G.-B."/>
            <person name="Cho A."/>
            <person name="Jang H."/>
            <person name="Shin C.-H."/>
            <person name="Yu H.-J."/>
            <person name="Mun J.-H."/>
        </authorList>
    </citation>
    <scope>NUCLEOTIDE SEQUENCE [LARGE SCALE GENOMIC DNA]</scope>
    <source>
        <strain evidence="2">cv. Jeju island</strain>
        <tissue evidence="1">Leaf</tissue>
    </source>
</reference>
<proteinExistence type="predicted"/>
<evidence type="ECO:0000313" key="2">
    <source>
        <dbReference type="Proteomes" id="UP000250321"/>
    </source>
</evidence>